<name>A0A1W2E6B5_9RHOB</name>
<dbReference type="OrthoDB" id="268975at2"/>
<evidence type="ECO:0000256" key="1">
    <source>
        <dbReference type="ARBA" id="ARBA00022729"/>
    </source>
</evidence>
<keyword evidence="5" id="KW-1185">Reference proteome</keyword>
<feature type="chain" id="PRO_5010710668" evidence="2">
    <location>
        <begin position="25"/>
        <end position="205"/>
    </location>
</feature>
<dbReference type="InterPro" id="IPR027385">
    <property type="entry name" value="Beta-barrel_OMP"/>
</dbReference>
<dbReference type="SUPFAM" id="SSF56925">
    <property type="entry name" value="OMPA-like"/>
    <property type="match status" value="1"/>
</dbReference>
<gene>
    <name evidence="4" type="ORF">SAMN06295998_12221</name>
</gene>
<dbReference type="STRING" id="1387277.SAMN06295998_12221"/>
<dbReference type="Pfam" id="PF13505">
    <property type="entry name" value="OMP_b-brl"/>
    <property type="match status" value="1"/>
</dbReference>
<sequence>MSASRLTLAAALAASTAIAAPAFAGSLDNTLSEPEPAAPVAVVAPAPLYDWTGPSIGAQLGFGDIETENAGGVEGDGGLYGLRAYYDYDFGNYVVGGGIQYDESDIDIDGAATLDKVFRAGLRAGVDLNRTFLYGTGGYAKAFTEDDAVSLGDSNGYFVGLGAEHFLTEKVTVGGEILYHQFDDFDISDVEANATTANVSVNYRF</sequence>
<dbReference type="Proteomes" id="UP000192330">
    <property type="component" value="Unassembled WGS sequence"/>
</dbReference>
<dbReference type="RefSeq" id="WP_084354347.1">
    <property type="nucleotide sequence ID" value="NZ_FWYD01000022.1"/>
</dbReference>
<reference evidence="4 5" key="1">
    <citation type="submission" date="2017-04" db="EMBL/GenBank/DDBJ databases">
        <authorList>
            <person name="Afonso C.L."/>
            <person name="Miller P.J."/>
            <person name="Scott M.A."/>
            <person name="Spackman E."/>
            <person name="Goraichik I."/>
            <person name="Dimitrov K.M."/>
            <person name="Suarez D.L."/>
            <person name="Swayne D.E."/>
        </authorList>
    </citation>
    <scope>NUCLEOTIDE SEQUENCE [LARGE SCALE GENOMIC DNA]</scope>
    <source>
        <strain evidence="4 5">CGMCC 1.12644</strain>
    </source>
</reference>
<dbReference type="Gene3D" id="2.40.160.10">
    <property type="entry name" value="Porin"/>
    <property type="match status" value="1"/>
</dbReference>
<keyword evidence="1 2" id="KW-0732">Signal</keyword>
<organism evidence="4 5">
    <name type="scientific">Primorskyibacter flagellatus</name>
    <dbReference type="NCBI Taxonomy" id="1387277"/>
    <lineage>
        <taxon>Bacteria</taxon>
        <taxon>Pseudomonadati</taxon>
        <taxon>Pseudomonadota</taxon>
        <taxon>Alphaproteobacteria</taxon>
        <taxon>Rhodobacterales</taxon>
        <taxon>Roseobacteraceae</taxon>
        <taxon>Primorskyibacter</taxon>
    </lineage>
</organism>
<evidence type="ECO:0000313" key="4">
    <source>
        <dbReference type="EMBL" id="SMD04588.1"/>
    </source>
</evidence>
<feature type="domain" description="Outer membrane protein beta-barrel" evidence="3">
    <location>
        <begin position="37"/>
        <end position="205"/>
    </location>
</feature>
<accession>A0A1W2E6B5</accession>
<evidence type="ECO:0000313" key="5">
    <source>
        <dbReference type="Proteomes" id="UP000192330"/>
    </source>
</evidence>
<proteinExistence type="predicted"/>
<dbReference type="InterPro" id="IPR011250">
    <property type="entry name" value="OMP/PagP_B-barrel"/>
</dbReference>
<protein>
    <submittedName>
        <fullName evidence="4">Opacity protein</fullName>
    </submittedName>
</protein>
<dbReference type="EMBL" id="FWYD01000022">
    <property type="protein sequence ID" value="SMD04588.1"/>
    <property type="molecule type" value="Genomic_DNA"/>
</dbReference>
<feature type="signal peptide" evidence="2">
    <location>
        <begin position="1"/>
        <end position="24"/>
    </location>
</feature>
<evidence type="ECO:0000259" key="3">
    <source>
        <dbReference type="Pfam" id="PF13505"/>
    </source>
</evidence>
<dbReference type="AlphaFoldDB" id="A0A1W2E6B5"/>
<dbReference type="InterPro" id="IPR023614">
    <property type="entry name" value="Porin_dom_sf"/>
</dbReference>
<evidence type="ECO:0000256" key="2">
    <source>
        <dbReference type="SAM" id="SignalP"/>
    </source>
</evidence>